<dbReference type="Pfam" id="PF01786">
    <property type="entry name" value="AOX"/>
    <property type="match status" value="1"/>
</dbReference>
<feature type="binding site" evidence="16">
    <location>
        <position position="195"/>
    </location>
    <ligand>
        <name>Fe cation</name>
        <dbReference type="ChEBI" id="CHEBI:24875"/>
        <label>2</label>
    </ligand>
</feature>
<evidence type="ECO:0000256" key="10">
    <source>
        <dbReference type="ARBA" id="ARBA00022989"/>
    </source>
</evidence>
<evidence type="ECO:0000256" key="8">
    <source>
        <dbReference type="ARBA" id="ARBA00022946"/>
    </source>
</evidence>
<evidence type="ECO:0000256" key="4">
    <source>
        <dbReference type="ARBA" id="ARBA00022660"/>
    </source>
</evidence>
<comment type="cofactor">
    <cofactor evidence="16">
        <name>Fe cation</name>
        <dbReference type="ChEBI" id="CHEBI:24875"/>
    </cofactor>
    <text evidence="16">Binds 2 iron ions per subunit.</text>
</comment>
<keyword evidence="11" id="KW-0560">Oxidoreductase</keyword>
<evidence type="ECO:0000313" key="18">
    <source>
        <dbReference type="EMBL" id="EDQ92214.1"/>
    </source>
</evidence>
<keyword evidence="6 16" id="KW-0479">Metal-binding</keyword>
<dbReference type="GO" id="GO:0005743">
    <property type="term" value="C:mitochondrial inner membrane"/>
    <property type="evidence" value="ECO:0007669"/>
    <property type="project" value="UniProtKB-SubCell"/>
</dbReference>
<evidence type="ECO:0000256" key="9">
    <source>
        <dbReference type="ARBA" id="ARBA00022982"/>
    </source>
</evidence>
<gene>
    <name evidence="18" type="ORF">MONBRDRAFT_14481</name>
</gene>
<dbReference type="AlphaFoldDB" id="A9URB9"/>
<comment type="similarity">
    <text evidence="2">Belongs to the alternative oxidase family.</text>
</comment>
<feature type="binding site" evidence="16">
    <location>
        <position position="90"/>
    </location>
    <ligand>
        <name>Fe cation</name>
        <dbReference type="ChEBI" id="CHEBI:24875"/>
        <label>1</label>
    </ligand>
</feature>
<dbReference type="GO" id="GO:0010230">
    <property type="term" value="P:alternative respiration"/>
    <property type="evidence" value="ECO:0000318"/>
    <property type="project" value="GO_Central"/>
</dbReference>
<evidence type="ECO:0008006" key="20">
    <source>
        <dbReference type="Google" id="ProtNLM"/>
    </source>
</evidence>
<keyword evidence="5 17" id="KW-0812">Transmembrane</keyword>
<feature type="binding site" evidence="16">
    <location>
        <position position="195"/>
    </location>
    <ligand>
        <name>Fe cation</name>
        <dbReference type="ChEBI" id="CHEBI:24875"/>
        <label>1</label>
    </ligand>
</feature>
<feature type="binding site" evidence="16">
    <location>
        <position position="198"/>
    </location>
    <ligand>
        <name>Fe cation</name>
        <dbReference type="ChEBI" id="CHEBI:24875"/>
        <label>2</label>
    </ligand>
</feature>
<keyword evidence="12 16" id="KW-0408">Iron</keyword>
<dbReference type="OMA" id="VHTYTRA"/>
<feature type="non-terminal residue" evidence="18">
    <location>
        <position position="1"/>
    </location>
</feature>
<dbReference type="KEGG" id="mbr:MONBRDRAFT_14481"/>
<dbReference type="PIRSF" id="PIRSF005229">
    <property type="entry name" value="AOX"/>
    <property type="match status" value="1"/>
</dbReference>
<evidence type="ECO:0000256" key="15">
    <source>
        <dbReference type="ARBA" id="ARBA00025285"/>
    </source>
</evidence>
<evidence type="ECO:0000256" key="11">
    <source>
        <dbReference type="ARBA" id="ARBA00023002"/>
    </source>
</evidence>
<feature type="binding site" evidence="16">
    <location>
        <position position="51"/>
    </location>
    <ligand>
        <name>Fe cation</name>
        <dbReference type="ChEBI" id="CHEBI:24875"/>
        <label>1</label>
    </ligand>
</feature>
<dbReference type="GO" id="GO:0046872">
    <property type="term" value="F:metal ion binding"/>
    <property type="evidence" value="ECO:0007669"/>
    <property type="project" value="UniProtKB-KW"/>
</dbReference>
<dbReference type="GeneID" id="5888588"/>
<name>A9URB9_MONBE</name>
<evidence type="ECO:0000256" key="12">
    <source>
        <dbReference type="ARBA" id="ARBA00023004"/>
    </source>
</evidence>
<dbReference type="PANTHER" id="PTHR31803:SF3">
    <property type="entry name" value="ALTERNATIVE OXIDASE"/>
    <property type="match status" value="1"/>
</dbReference>
<keyword evidence="4" id="KW-0679">Respiratory chain</keyword>
<dbReference type="InterPro" id="IPR002680">
    <property type="entry name" value="AOX"/>
</dbReference>
<dbReference type="FunFam" id="1.20.1260.140:FF:000002">
    <property type="entry name" value="Alternative oxidase"/>
    <property type="match status" value="1"/>
</dbReference>
<feature type="binding site" evidence="16">
    <location>
        <position position="93"/>
    </location>
    <ligand>
        <name>Fe cation</name>
        <dbReference type="ChEBI" id="CHEBI:24875"/>
        <label>1</label>
    </ligand>
</feature>
<dbReference type="GO" id="GO:0009916">
    <property type="term" value="F:alternative oxidase activity"/>
    <property type="evidence" value="ECO:0000318"/>
    <property type="project" value="GO_Central"/>
</dbReference>
<evidence type="ECO:0000256" key="3">
    <source>
        <dbReference type="ARBA" id="ARBA00022448"/>
    </source>
</evidence>
<proteinExistence type="inferred from homology"/>
<keyword evidence="9" id="KW-0249">Electron transport</keyword>
<comment type="subcellular location">
    <subcellularLocation>
        <location evidence="1">Mitochondrion inner membrane</location>
    </subcellularLocation>
</comment>
<comment type="function">
    <text evidence="15">Catalyzes cyanide-resistant oxygen consumption. May increase respiration when the cytochrome respiratory pathway is restricted, or in response to low temperatures.</text>
</comment>
<dbReference type="eggNOG" id="ENOG502QSB5">
    <property type="taxonomic scope" value="Eukaryota"/>
</dbReference>
<dbReference type="CDD" id="cd01053">
    <property type="entry name" value="AOX"/>
    <property type="match status" value="1"/>
</dbReference>
<keyword evidence="8" id="KW-0809">Transit peptide</keyword>
<feature type="binding site" evidence="16">
    <location>
        <position position="141"/>
    </location>
    <ligand>
        <name>Fe cation</name>
        <dbReference type="ChEBI" id="CHEBI:24875"/>
        <label>2</label>
    </ligand>
</feature>
<dbReference type="Proteomes" id="UP000001357">
    <property type="component" value="Unassembled WGS sequence"/>
</dbReference>
<keyword evidence="7" id="KW-0999">Mitochondrion inner membrane</keyword>
<dbReference type="STRING" id="81824.A9URB9"/>
<dbReference type="RefSeq" id="XP_001743500.1">
    <property type="nucleotide sequence ID" value="XM_001743448.1"/>
</dbReference>
<feature type="transmembrane region" description="Helical" evidence="17">
    <location>
        <begin position="105"/>
        <end position="128"/>
    </location>
</feature>
<evidence type="ECO:0000313" key="19">
    <source>
        <dbReference type="Proteomes" id="UP000001357"/>
    </source>
</evidence>
<dbReference type="PANTHER" id="PTHR31803">
    <property type="entry name" value="ALTERNATIVE OXIDASE"/>
    <property type="match status" value="1"/>
</dbReference>
<dbReference type="GO" id="GO:0005739">
    <property type="term" value="C:mitochondrion"/>
    <property type="evidence" value="ECO:0000318"/>
    <property type="project" value="GO_Central"/>
</dbReference>
<evidence type="ECO:0000256" key="1">
    <source>
        <dbReference type="ARBA" id="ARBA00004273"/>
    </source>
</evidence>
<organism evidence="18 19">
    <name type="scientific">Monosiga brevicollis</name>
    <name type="common">Choanoflagellate</name>
    <dbReference type="NCBI Taxonomy" id="81824"/>
    <lineage>
        <taxon>Eukaryota</taxon>
        <taxon>Choanoflagellata</taxon>
        <taxon>Craspedida</taxon>
        <taxon>Salpingoecidae</taxon>
        <taxon>Monosiga</taxon>
    </lineage>
</organism>
<accession>A9URB9</accession>
<sequence>VQQTHIEPKDLSDRVALTAIRIIRKGFDFFSGYMFGPINETKFLRRAIFLETVAGIPGMVAGSLRHLRSLRGMQRDNGWIHTLLEEAENERMHLLTFTKVKQPGIIFRSMVLAAQGIMWNAYFVAYLVSPRTCHRFIGYLEEEAVKTYSHAIEALDKGMMPTWNNKEAPEIAKTYWGLADDALMRDVLLAVRADEANHRDVNHTLSTLKTDATNPYVNLK</sequence>
<keyword evidence="3" id="KW-0813">Transport</keyword>
<evidence type="ECO:0000256" key="7">
    <source>
        <dbReference type="ARBA" id="ARBA00022792"/>
    </source>
</evidence>
<evidence type="ECO:0000256" key="17">
    <source>
        <dbReference type="SAM" id="Phobius"/>
    </source>
</evidence>
<keyword evidence="10 17" id="KW-1133">Transmembrane helix</keyword>
<dbReference type="InParanoid" id="A9URB9"/>
<dbReference type="Gene3D" id="1.20.1260.140">
    <property type="entry name" value="Alternative oxidase"/>
    <property type="match status" value="1"/>
</dbReference>
<reference evidence="18 19" key="1">
    <citation type="journal article" date="2008" name="Nature">
        <title>The genome of the choanoflagellate Monosiga brevicollis and the origin of metazoans.</title>
        <authorList>
            <consortium name="JGI Sequencing"/>
            <person name="King N."/>
            <person name="Westbrook M.J."/>
            <person name="Young S.L."/>
            <person name="Kuo A."/>
            <person name="Abedin M."/>
            <person name="Chapman J."/>
            <person name="Fairclough S."/>
            <person name="Hellsten U."/>
            <person name="Isogai Y."/>
            <person name="Letunic I."/>
            <person name="Marr M."/>
            <person name="Pincus D."/>
            <person name="Putnam N."/>
            <person name="Rokas A."/>
            <person name="Wright K.J."/>
            <person name="Zuzow R."/>
            <person name="Dirks W."/>
            <person name="Good M."/>
            <person name="Goodstein D."/>
            <person name="Lemons D."/>
            <person name="Li W."/>
            <person name="Lyons J.B."/>
            <person name="Morris A."/>
            <person name="Nichols S."/>
            <person name="Richter D.J."/>
            <person name="Salamov A."/>
            <person name="Bork P."/>
            <person name="Lim W.A."/>
            <person name="Manning G."/>
            <person name="Miller W.T."/>
            <person name="McGinnis W."/>
            <person name="Shapiro H."/>
            <person name="Tjian R."/>
            <person name="Grigoriev I.V."/>
            <person name="Rokhsar D."/>
        </authorList>
    </citation>
    <scope>NUCLEOTIDE SEQUENCE [LARGE SCALE GENOMIC DNA]</scope>
    <source>
        <strain evidence="19">MX1 / ATCC 50154</strain>
    </source>
</reference>
<evidence type="ECO:0000256" key="2">
    <source>
        <dbReference type="ARBA" id="ARBA00008388"/>
    </source>
</evidence>
<evidence type="ECO:0000256" key="5">
    <source>
        <dbReference type="ARBA" id="ARBA00022692"/>
    </source>
</evidence>
<dbReference type="InterPro" id="IPR038659">
    <property type="entry name" value="AOX_sf"/>
</dbReference>
<keyword evidence="13" id="KW-0496">Mitochondrion</keyword>
<evidence type="ECO:0000256" key="16">
    <source>
        <dbReference type="PIRSR" id="PIRSR005229-1"/>
    </source>
</evidence>
<dbReference type="EMBL" id="CH991544">
    <property type="protein sequence ID" value="EDQ92214.1"/>
    <property type="molecule type" value="Genomic_DNA"/>
</dbReference>
<keyword evidence="19" id="KW-1185">Reference proteome</keyword>
<evidence type="ECO:0000256" key="6">
    <source>
        <dbReference type="ARBA" id="ARBA00022723"/>
    </source>
</evidence>
<protein>
    <recommendedName>
        <fullName evidence="20">Alternative oxidase</fullName>
    </recommendedName>
</protein>
<feature type="binding site" evidence="16">
    <location>
        <position position="90"/>
    </location>
    <ligand>
        <name>Fe cation</name>
        <dbReference type="ChEBI" id="CHEBI:24875"/>
        <label>2</label>
    </ligand>
</feature>
<evidence type="ECO:0000256" key="14">
    <source>
        <dbReference type="ARBA" id="ARBA00023136"/>
    </source>
</evidence>
<evidence type="ECO:0000256" key="13">
    <source>
        <dbReference type="ARBA" id="ARBA00023128"/>
    </source>
</evidence>
<keyword evidence="14 17" id="KW-0472">Membrane</keyword>